<dbReference type="Gene3D" id="1.10.287.130">
    <property type="match status" value="1"/>
</dbReference>
<dbReference type="PROSITE" id="PS50112">
    <property type="entry name" value="PAS"/>
    <property type="match status" value="1"/>
</dbReference>
<name>A0A0G1ERG4_9BACT</name>
<dbReference type="GO" id="GO:0005886">
    <property type="term" value="C:plasma membrane"/>
    <property type="evidence" value="ECO:0007669"/>
    <property type="project" value="TreeGrafter"/>
</dbReference>
<dbReference type="SMART" id="SM00388">
    <property type="entry name" value="HisKA"/>
    <property type="match status" value="1"/>
</dbReference>
<evidence type="ECO:0000259" key="8">
    <source>
        <dbReference type="PROSITE" id="PS50109"/>
    </source>
</evidence>
<keyword evidence="6" id="KW-0175">Coiled coil</keyword>
<dbReference type="InterPro" id="IPR003661">
    <property type="entry name" value="HisK_dim/P_dom"/>
</dbReference>
<dbReference type="InterPro" id="IPR036890">
    <property type="entry name" value="HATPase_C_sf"/>
</dbReference>
<dbReference type="Proteomes" id="UP000034050">
    <property type="component" value="Unassembled WGS sequence"/>
</dbReference>
<evidence type="ECO:0000259" key="9">
    <source>
        <dbReference type="PROSITE" id="PS50112"/>
    </source>
</evidence>
<dbReference type="Gene3D" id="3.30.450.20">
    <property type="entry name" value="PAS domain"/>
    <property type="match status" value="1"/>
</dbReference>
<evidence type="ECO:0000313" key="11">
    <source>
        <dbReference type="Proteomes" id="UP000034050"/>
    </source>
</evidence>
<dbReference type="AlphaFoldDB" id="A0A0G1ERG4"/>
<evidence type="ECO:0000256" key="3">
    <source>
        <dbReference type="ARBA" id="ARBA00022553"/>
    </source>
</evidence>
<dbReference type="Pfam" id="PF02518">
    <property type="entry name" value="HATPase_c"/>
    <property type="match status" value="1"/>
</dbReference>
<sequence>MPQSLLTLVFITVFLLATCIGLMILWVHDKKQSLIQSQKIKQELENLKLENNQFKGATSTQNKDSLLTRLVHKLEEGIIAINQTGQVILLNPYAETLLGTFFENVSQMDFRQAFNFCKIDDTRDYSAFEKALNGETVDLSGLYLVTRSGKMAIRGRVTPLKNDAGTTQGIIVVLRDATVEISKEQESQAFLSQAAHDLRTPLAIIRSSVLLVLENLGKLDTETIKNTLTDTAKSTDQLLALVNDFLNVSRLEYGRVDIKKEPFDLVSLTAEVVDEQLPLAKAKKLYLILEETDGAIPKALADKNRTREILTNLISNAIKYTYQGGVTIKLGLRDGHIALQVMDTGVGLATDQKRLLFRKFMQIGEARSKSTSQSTGLGLYISQQFAGLMGGSIELENSEPGKGSTFTLILPHEHI</sequence>
<dbReference type="SUPFAM" id="SSF55874">
    <property type="entry name" value="ATPase domain of HSP90 chaperone/DNA topoisomerase II/histidine kinase"/>
    <property type="match status" value="1"/>
</dbReference>
<feature type="domain" description="Histidine kinase" evidence="8">
    <location>
        <begin position="193"/>
        <end position="414"/>
    </location>
</feature>
<dbReference type="PRINTS" id="PR00344">
    <property type="entry name" value="BCTRLSENSOR"/>
</dbReference>
<dbReference type="STRING" id="1618446.UV61_C0016G0018"/>
<dbReference type="InterPro" id="IPR000014">
    <property type="entry name" value="PAS"/>
</dbReference>
<dbReference type="SUPFAM" id="SSF47384">
    <property type="entry name" value="Homodimeric domain of signal transducing histidine kinase"/>
    <property type="match status" value="1"/>
</dbReference>
<feature type="coiled-coil region" evidence="6">
    <location>
        <begin position="30"/>
        <end position="57"/>
    </location>
</feature>
<organism evidence="10 11">
    <name type="scientific">Candidatus Gottesmanbacteria bacterium GW2011_GWB1_43_11</name>
    <dbReference type="NCBI Taxonomy" id="1618446"/>
    <lineage>
        <taxon>Bacteria</taxon>
        <taxon>Candidatus Gottesmaniibacteriota</taxon>
    </lineage>
</organism>
<dbReference type="InterPro" id="IPR036097">
    <property type="entry name" value="HisK_dim/P_sf"/>
</dbReference>
<comment type="catalytic activity">
    <reaction evidence="1">
        <text>ATP + protein L-histidine = ADP + protein N-phospho-L-histidine.</text>
        <dbReference type="EC" id="2.7.13.3"/>
    </reaction>
</comment>
<dbReference type="Pfam" id="PF13426">
    <property type="entry name" value="PAS_9"/>
    <property type="match status" value="1"/>
</dbReference>
<evidence type="ECO:0000256" key="6">
    <source>
        <dbReference type="SAM" id="Coils"/>
    </source>
</evidence>
<keyword evidence="7" id="KW-0812">Transmembrane</keyword>
<evidence type="ECO:0000256" key="7">
    <source>
        <dbReference type="SAM" id="Phobius"/>
    </source>
</evidence>
<protein>
    <recommendedName>
        <fullName evidence="2">histidine kinase</fullName>
        <ecNumber evidence="2">2.7.13.3</ecNumber>
    </recommendedName>
</protein>
<accession>A0A0G1ERG4</accession>
<dbReference type="InterPro" id="IPR004358">
    <property type="entry name" value="Sig_transdc_His_kin-like_C"/>
</dbReference>
<keyword evidence="3" id="KW-0597">Phosphoprotein</keyword>
<evidence type="ECO:0000256" key="1">
    <source>
        <dbReference type="ARBA" id="ARBA00000085"/>
    </source>
</evidence>
<keyword evidence="7" id="KW-1133">Transmembrane helix</keyword>
<evidence type="ECO:0000256" key="4">
    <source>
        <dbReference type="ARBA" id="ARBA00022679"/>
    </source>
</evidence>
<dbReference type="CDD" id="cd00130">
    <property type="entry name" value="PAS"/>
    <property type="match status" value="1"/>
</dbReference>
<dbReference type="GO" id="GO:0000155">
    <property type="term" value="F:phosphorelay sensor kinase activity"/>
    <property type="evidence" value="ECO:0007669"/>
    <property type="project" value="InterPro"/>
</dbReference>
<dbReference type="InterPro" id="IPR035965">
    <property type="entry name" value="PAS-like_dom_sf"/>
</dbReference>
<reference evidence="10 11" key="1">
    <citation type="journal article" date="2015" name="Nature">
        <title>rRNA introns, odd ribosomes, and small enigmatic genomes across a large radiation of phyla.</title>
        <authorList>
            <person name="Brown C.T."/>
            <person name="Hug L.A."/>
            <person name="Thomas B.C."/>
            <person name="Sharon I."/>
            <person name="Castelle C.J."/>
            <person name="Singh A."/>
            <person name="Wilkins M.J."/>
            <person name="Williams K.H."/>
            <person name="Banfield J.F."/>
        </authorList>
    </citation>
    <scope>NUCLEOTIDE SEQUENCE [LARGE SCALE GENOMIC DNA]</scope>
</reference>
<dbReference type="CDD" id="cd00082">
    <property type="entry name" value="HisKA"/>
    <property type="match status" value="1"/>
</dbReference>
<dbReference type="PROSITE" id="PS50109">
    <property type="entry name" value="HIS_KIN"/>
    <property type="match status" value="1"/>
</dbReference>
<dbReference type="SMART" id="SM00387">
    <property type="entry name" value="HATPase_c"/>
    <property type="match status" value="1"/>
</dbReference>
<proteinExistence type="predicted"/>
<gene>
    <name evidence="10" type="ORF">UV61_C0016G0018</name>
</gene>
<dbReference type="InterPro" id="IPR003594">
    <property type="entry name" value="HATPase_dom"/>
</dbReference>
<dbReference type="InterPro" id="IPR005467">
    <property type="entry name" value="His_kinase_dom"/>
</dbReference>
<evidence type="ECO:0000256" key="2">
    <source>
        <dbReference type="ARBA" id="ARBA00012438"/>
    </source>
</evidence>
<dbReference type="Gene3D" id="3.30.565.10">
    <property type="entry name" value="Histidine kinase-like ATPase, C-terminal domain"/>
    <property type="match status" value="1"/>
</dbReference>
<evidence type="ECO:0000256" key="5">
    <source>
        <dbReference type="ARBA" id="ARBA00022777"/>
    </source>
</evidence>
<dbReference type="PANTHER" id="PTHR43047">
    <property type="entry name" value="TWO-COMPONENT HISTIDINE PROTEIN KINASE"/>
    <property type="match status" value="1"/>
</dbReference>
<dbReference type="EC" id="2.7.13.3" evidence="2"/>
<keyword evidence="4" id="KW-0808">Transferase</keyword>
<dbReference type="SUPFAM" id="SSF55785">
    <property type="entry name" value="PYP-like sensor domain (PAS domain)"/>
    <property type="match status" value="1"/>
</dbReference>
<comment type="caution">
    <text evidence="10">The sequence shown here is derived from an EMBL/GenBank/DDBJ whole genome shotgun (WGS) entry which is preliminary data.</text>
</comment>
<evidence type="ECO:0000313" key="10">
    <source>
        <dbReference type="EMBL" id="KKS85646.1"/>
    </source>
</evidence>
<dbReference type="Pfam" id="PF00512">
    <property type="entry name" value="HisKA"/>
    <property type="match status" value="1"/>
</dbReference>
<dbReference type="EMBL" id="LCFD01000016">
    <property type="protein sequence ID" value="KKS85646.1"/>
    <property type="molecule type" value="Genomic_DNA"/>
</dbReference>
<feature type="transmembrane region" description="Helical" evidence="7">
    <location>
        <begin position="6"/>
        <end position="27"/>
    </location>
</feature>
<dbReference type="PANTHER" id="PTHR43047:SF72">
    <property type="entry name" value="OSMOSENSING HISTIDINE PROTEIN KINASE SLN1"/>
    <property type="match status" value="1"/>
</dbReference>
<dbReference type="GO" id="GO:0009927">
    <property type="term" value="F:histidine phosphotransfer kinase activity"/>
    <property type="evidence" value="ECO:0007669"/>
    <property type="project" value="TreeGrafter"/>
</dbReference>
<keyword evidence="5 10" id="KW-0418">Kinase</keyword>
<feature type="domain" description="PAS" evidence="9">
    <location>
        <begin position="63"/>
        <end position="99"/>
    </location>
</feature>
<keyword evidence="7" id="KW-0472">Membrane</keyword>